<evidence type="ECO:0000256" key="3">
    <source>
        <dbReference type="ARBA" id="ARBA00022448"/>
    </source>
</evidence>
<dbReference type="PANTHER" id="PTHR30529">
    <property type="entry name" value="CYTOCHROME B561"/>
    <property type="match status" value="1"/>
</dbReference>
<gene>
    <name evidence="15" type="ORF">DRV85_06225</name>
</gene>
<dbReference type="InterPro" id="IPR052168">
    <property type="entry name" value="Cytochrome_b561_oxidase"/>
</dbReference>
<keyword evidence="10" id="KW-0408">Iron</keyword>
<dbReference type="GO" id="GO:0046872">
    <property type="term" value="F:metal ion binding"/>
    <property type="evidence" value="ECO:0007669"/>
    <property type="project" value="UniProtKB-KW"/>
</dbReference>
<keyword evidence="7" id="KW-0479">Metal-binding</keyword>
<comment type="caution">
    <text evidence="15">The sequence shown here is derived from an EMBL/GenBank/DDBJ whole genome shotgun (WGS) entry which is preliminary data.</text>
</comment>
<evidence type="ECO:0000256" key="10">
    <source>
        <dbReference type="ARBA" id="ARBA00023004"/>
    </source>
</evidence>
<sequence>MTRYHPALVALHWLLALMILGALIGGAFSLDPIPEESPDKIGVLRLHMIFGLAILALMVVRLIVRLRTPHPEPADIGNEALNQVAPWLHWLFYALVFGLAASGIAMALEADLGAIVFGGAPGPVPELDTLTPRAGHGLFALALALLIAGHVGAALYHQLVRRDRLMRRMSFRRD</sequence>
<dbReference type="Proteomes" id="UP000253370">
    <property type="component" value="Unassembled WGS sequence"/>
</dbReference>
<evidence type="ECO:0000256" key="12">
    <source>
        <dbReference type="ARBA" id="ARBA00037975"/>
    </source>
</evidence>
<evidence type="ECO:0000256" key="7">
    <source>
        <dbReference type="ARBA" id="ARBA00022723"/>
    </source>
</evidence>
<protein>
    <submittedName>
        <fullName evidence="15">Cytochrome b</fullName>
    </submittedName>
</protein>
<proteinExistence type="inferred from homology"/>
<dbReference type="Gene3D" id="1.20.950.20">
    <property type="entry name" value="Transmembrane di-heme cytochromes, Chain C"/>
    <property type="match status" value="1"/>
</dbReference>
<evidence type="ECO:0000256" key="1">
    <source>
        <dbReference type="ARBA" id="ARBA00001970"/>
    </source>
</evidence>
<keyword evidence="5" id="KW-0349">Heme</keyword>
<keyword evidence="11 13" id="KW-0472">Membrane</keyword>
<feature type="transmembrane region" description="Helical" evidence="13">
    <location>
        <begin position="90"/>
        <end position="117"/>
    </location>
</feature>
<dbReference type="InterPro" id="IPR011577">
    <property type="entry name" value="Cyt_b561_bac/Ni-Hgenase"/>
</dbReference>
<organism evidence="15 16">
    <name type="scientific">Rhodosalinus halophilus</name>
    <dbReference type="NCBI Taxonomy" id="2259333"/>
    <lineage>
        <taxon>Bacteria</taxon>
        <taxon>Pseudomonadati</taxon>
        <taxon>Pseudomonadota</taxon>
        <taxon>Alphaproteobacteria</taxon>
        <taxon>Rhodobacterales</taxon>
        <taxon>Paracoccaceae</taxon>
        <taxon>Rhodosalinus</taxon>
    </lineage>
</organism>
<evidence type="ECO:0000256" key="13">
    <source>
        <dbReference type="SAM" id="Phobius"/>
    </source>
</evidence>
<dbReference type="Pfam" id="PF01292">
    <property type="entry name" value="Ni_hydr_CYTB"/>
    <property type="match status" value="1"/>
</dbReference>
<comment type="subcellular location">
    <subcellularLocation>
        <location evidence="2">Cell membrane</location>
        <topology evidence="2">Multi-pass membrane protein</topology>
    </subcellularLocation>
</comment>
<feature type="transmembrane region" description="Helical" evidence="13">
    <location>
        <begin position="137"/>
        <end position="159"/>
    </location>
</feature>
<feature type="domain" description="Cytochrome b561 bacterial/Ni-hydrogenase" evidence="14">
    <location>
        <begin position="3"/>
        <end position="169"/>
    </location>
</feature>
<evidence type="ECO:0000313" key="15">
    <source>
        <dbReference type="EMBL" id="RBI86341.1"/>
    </source>
</evidence>
<dbReference type="AlphaFoldDB" id="A0A365UBN6"/>
<keyword evidence="3" id="KW-0813">Transport</keyword>
<evidence type="ECO:0000259" key="14">
    <source>
        <dbReference type="Pfam" id="PF01292"/>
    </source>
</evidence>
<dbReference type="EMBL" id="QNTQ01000005">
    <property type="protein sequence ID" value="RBI86341.1"/>
    <property type="molecule type" value="Genomic_DNA"/>
</dbReference>
<evidence type="ECO:0000256" key="8">
    <source>
        <dbReference type="ARBA" id="ARBA00022982"/>
    </source>
</evidence>
<keyword evidence="9 13" id="KW-1133">Transmembrane helix</keyword>
<comment type="similarity">
    <text evidence="12">Belongs to the cytochrome b561 family.</text>
</comment>
<evidence type="ECO:0000256" key="4">
    <source>
        <dbReference type="ARBA" id="ARBA00022475"/>
    </source>
</evidence>
<evidence type="ECO:0000256" key="11">
    <source>
        <dbReference type="ARBA" id="ARBA00023136"/>
    </source>
</evidence>
<dbReference type="GO" id="GO:0022904">
    <property type="term" value="P:respiratory electron transport chain"/>
    <property type="evidence" value="ECO:0007669"/>
    <property type="project" value="InterPro"/>
</dbReference>
<evidence type="ECO:0000313" key="16">
    <source>
        <dbReference type="Proteomes" id="UP000253370"/>
    </source>
</evidence>
<keyword evidence="4" id="KW-1003">Cell membrane</keyword>
<evidence type="ECO:0000256" key="6">
    <source>
        <dbReference type="ARBA" id="ARBA00022692"/>
    </source>
</evidence>
<keyword evidence="8" id="KW-0249">Electron transport</keyword>
<keyword evidence="6 13" id="KW-0812">Transmembrane</keyword>
<evidence type="ECO:0000256" key="5">
    <source>
        <dbReference type="ARBA" id="ARBA00022617"/>
    </source>
</evidence>
<dbReference type="RefSeq" id="WP_113288578.1">
    <property type="nucleotide sequence ID" value="NZ_QNTQ01000005.1"/>
</dbReference>
<dbReference type="SUPFAM" id="SSF81342">
    <property type="entry name" value="Transmembrane di-heme cytochromes"/>
    <property type="match status" value="1"/>
</dbReference>
<accession>A0A365UBN6</accession>
<dbReference type="OrthoDB" id="8156287at2"/>
<dbReference type="PANTHER" id="PTHR30529:SF1">
    <property type="entry name" value="CYTOCHROME B561 HOMOLOG 2"/>
    <property type="match status" value="1"/>
</dbReference>
<evidence type="ECO:0000256" key="2">
    <source>
        <dbReference type="ARBA" id="ARBA00004651"/>
    </source>
</evidence>
<feature type="transmembrane region" description="Helical" evidence="13">
    <location>
        <begin position="45"/>
        <end position="64"/>
    </location>
</feature>
<dbReference type="InterPro" id="IPR016174">
    <property type="entry name" value="Di-haem_cyt_TM"/>
</dbReference>
<dbReference type="GO" id="GO:0009055">
    <property type="term" value="F:electron transfer activity"/>
    <property type="evidence" value="ECO:0007669"/>
    <property type="project" value="InterPro"/>
</dbReference>
<keyword evidence="16" id="KW-1185">Reference proteome</keyword>
<dbReference type="GO" id="GO:0005886">
    <property type="term" value="C:plasma membrane"/>
    <property type="evidence" value="ECO:0007669"/>
    <property type="project" value="UniProtKB-SubCell"/>
</dbReference>
<comment type="cofactor">
    <cofactor evidence="1">
        <name>heme b</name>
        <dbReference type="ChEBI" id="CHEBI:60344"/>
    </cofactor>
</comment>
<reference evidence="15 16" key="1">
    <citation type="submission" date="2018-07" db="EMBL/GenBank/DDBJ databases">
        <title>Rhodosalinus sp. strain E84T genomic sequence and assembly.</title>
        <authorList>
            <person name="Liu Z.-W."/>
            <person name="Lu D.-C."/>
        </authorList>
    </citation>
    <scope>NUCLEOTIDE SEQUENCE [LARGE SCALE GENOMIC DNA]</scope>
    <source>
        <strain evidence="15 16">E84</strain>
    </source>
</reference>
<dbReference type="GO" id="GO:0020037">
    <property type="term" value="F:heme binding"/>
    <property type="evidence" value="ECO:0007669"/>
    <property type="project" value="TreeGrafter"/>
</dbReference>
<evidence type="ECO:0000256" key="9">
    <source>
        <dbReference type="ARBA" id="ARBA00022989"/>
    </source>
</evidence>
<name>A0A365UBN6_9RHOB</name>